<proteinExistence type="predicted"/>
<organism evidence="2 3">
    <name type="scientific">Glycomyces rutgersensis</name>
    <dbReference type="NCBI Taxonomy" id="58115"/>
    <lineage>
        <taxon>Bacteria</taxon>
        <taxon>Bacillati</taxon>
        <taxon>Actinomycetota</taxon>
        <taxon>Actinomycetes</taxon>
        <taxon>Glycomycetales</taxon>
        <taxon>Glycomycetaceae</taxon>
        <taxon>Glycomyces</taxon>
    </lineage>
</organism>
<dbReference type="InterPro" id="IPR036390">
    <property type="entry name" value="WH_DNA-bd_sf"/>
</dbReference>
<name>A0ABN3F5J1_9ACTN</name>
<dbReference type="PROSITE" id="PS50995">
    <property type="entry name" value="HTH_MARR_2"/>
    <property type="match status" value="1"/>
</dbReference>
<accession>A0ABN3F5J1</accession>
<dbReference type="Gene3D" id="1.10.10.10">
    <property type="entry name" value="Winged helix-like DNA-binding domain superfamily/Winged helix DNA-binding domain"/>
    <property type="match status" value="1"/>
</dbReference>
<dbReference type="Proteomes" id="UP001501584">
    <property type="component" value="Unassembled WGS sequence"/>
</dbReference>
<evidence type="ECO:0000313" key="3">
    <source>
        <dbReference type="Proteomes" id="UP001501584"/>
    </source>
</evidence>
<gene>
    <name evidence="2" type="ORF">GCM10010403_00650</name>
</gene>
<dbReference type="PANTHER" id="PTHR33164">
    <property type="entry name" value="TRANSCRIPTIONAL REGULATOR, MARR FAMILY"/>
    <property type="match status" value="1"/>
</dbReference>
<dbReference type="InterPro" id="IPR039422">
    <property type="entry name" value="MarR/SlyA-like"/>
</dbReference>
<comment type="caution">
    <text evidence="2">The sequence shown here is derived from an EMBL/GenBank/DDBJ whole genome shotgun (WGS) entry which is preliminary data.</text>
</comment>
<dbReference type="InterPro" id="IPR036388">
    <property type="entry name" value="WH-like_DNA-bd_sf"/>
</dbReference>
<evidence type="ECO:0000313" key="2">
    <source>
        <dbReference type="EMBL" id="GAA2315704.1"/>
    </source>
</evidence>
<protein>
    <submittedName>
        <fullName evidence="2">Helix-turn-helix domain-containing protein</fullName>
    </submittedName>
</protein>
<dbReference type="InterPro" id="IPR000835">
    <property type="entry name" value="HTH_MarR-typ"/>
</dbReference>
<keyword evidence="3" id="KW-1185">Reference proteome</keyword>
<reference evidence="2 3" key="1">
    <citation type="journal article" date="2019" name="Int. J. Syst. Evol. Microbiol.">
        <title>The Global Catalogue of Microorganisms (GCM) 10K type strain sequencing project: providing services to taxonomists for standard genome sequencing and annotation.</title>
        <authorList>
            <consortium name="The Broad Institute Genomics Platform"/>
            <consortium name="The Broad Institute Genome Sequencing Center for Infectious Disease"/>
            <person name="Wu L."/>
            <person name="Ma J."/>
        </authorList>
    </citation>
    <scope>NUCLEOTIDE SEQUENCE [LARGE SCALE GENOMIC DNA]</scope>
    <source>
        <strain evidence="2 3">JCM 6238</strain>
    </source>
</reference>
<dbReference type="SMART" id="SM00347">
    <property type="entry name" value="HTH_MARR"/>
    <property type="match status" value="1"/>
</dbReference>
<dbReference type="EMBL" id="BAAASX010000001">
    <property type="protein sequence ID" value="GAA2315704.1"/>
    <property type="molecule type" value="Genomic_DNA"/>
</dbReference>
<dbReference type="SUPFAM" id="SSF46785">
    <property type="entry name" value="Winged helix' DNA-binding domain"/>
    <property type="match status" value="1"/>
</dbReference>
<dbReference type="PANTHER" id="PTHR33164:SF44">
    <property type="entry name" value="TRANSCRIPTIONAL REGULATORY PROTEIN"/>
    <property type="match status" value="1"/>
</dbReference>
<evidence type="ECO:0000259" key="1">
    <source>
        <dbReference type="PROSITE" id="PS50995"/>
    </source>
</evidence>
<sequence length="157" mass="16836">MFASERDIALFFMGWQSFVADADAVLDEHGLARLHHRVLYAVVRTPGIGVGELAAALGISRQALHRPLTDLRGRDLIAVEVSERSKRERELSATAAGRELERAATGPQLAHLEAVFESAGPAAAEGWRLVMRGLSAEAVAQAPQATRHLIEGEAGHG</sequence>
<dbReference type="Pfam" id="PF12802">
    <property type="entry name" value="MarR_2"/>
    <property type="match status" value="1"/>
</dbReference>
<feature type="domain" description="HTH marR-type" evidence="1">
    <location>
        <begin position="1"/>
        <end position="136"/>
    </location>
</feature>